<comment type="caution">
    <text evidence="2">The sequence shown here is derived from an EMBL/GenBank/DDBJ whole genome shotgun (WGS) entry which is preliminary data.</text>
</comment>
<keyword evidence="3" id="KW-1185">Reference proteome</keyword>
<evidence type="ECO:0000313" key="2">
    <source>
        <dbReference type="EMBL" id="KAI2659505.1"/>
    </source>
</evidence>
<keyword evidence="1" id="KW-1133">Transmembrane helix</keyword>
<keyword evidence="1" id="KW-0812">Transmembrane</keyword>
<sequence length="141" mass="16470">MINYISTLRTSAAPVCMCYITLFNAVYLKLDLNSLAVNLTYSTQTVCVTLYECLYRSTFPCLWFVSKLLIESFTIVSRWGLAFFFFLWVKPNMVLSVYFRYAVTVKDLCSLLLSLYMRKFIVDFSMTSRPQFMCVFKGYKA</sequence>
<name>A0ABQ8MA51_LABRO</name>
<evidence type="ECO:0000313" key="3">
    <source>
        <dbReference type="Proteomes" id="UP000830375"/>
    </source>
</evidence>
<keyword evidence="1" id="KW-0472">Membrane</keyword>
<accession>A0ABQ8MA51</accession>
<organism evidence="2 3">
    <name type="scientific">Labeo rohita</name>
    <name type="common">Indian major carp</name>
    <name type="synonym">Cyprinus rohita</name>
    <dbReference type="NCBI Taxonomy" id="84645"/>
    <lineage>
        <taxon>Eukaryota</taxon>
        <taxon>Metazoa</taxon>
        <taxon>Chordata</taxon>
        <taxon>Craniata</taxon>
        <taxon>Vertebrata</taxon>
        <taxon>Euteleostomi</taxon>
        <taxon>Actinopterygii</taxon>
        <taxon>Neopterygii</taxon>
        <taxon>Teleostei</taxon>
        <taxon>Ostariophysi</taxon>
        <taxon>Cypriniformes</taxon>
        <taxon>Cyprinidae</taxon>
        <taxon>Labeoninae</taxon>
        <taxon>Labeonini</taxon>
        <taxon>Labeo</taxon>
    </lineage>
</organism>
<dbReference type="EMBL" id="JACTAM010000011">
    <property type="protein sequence ID" value="KAI2659505.1"/>
    <property type="molecule type" value="Genomic_DNA"/>
</dbReference>
<dbReference type="Proteomes" id="UP000830375">
    <property type="component" value="Unassembled WGS sequence"/>
</dbReference>
<proteinExistence type="predicted"/>
<gene>
    <name evidence="2" type="ORF">H4Q32_029039</name>
</gene>
<protein>
    <submittedName>
        <fullName evidence="2">Phospholipid-transporting ATPase VB</fullName>
    </submittedName>
</protein>
<evidence type="ECO:0000256" key="1">
    <source>
        <dbReference type="SAM" id="Phobius"/>
    </source>
</evidence>
<feature type="transmembrane region" description="Helical" evidence="1">
    <location>
        <begin position="68"/>
        <end position="89"/>
    </location>
</feature>
<feature type="transmembrane region" description="Helical" evidence="1">
    <location>
        <begin position="12"/>
        <end position="30"/>
    </location>
</feature>
<reference evidence="2 3" key="1">
    <citation type="submission" date="2022-01" db="EMBL/GenBank/DDBJ databases">
        <title>A high-quality chromosome-level genome assembly of rohu carp, Labeo rohita.</title>
        <authorList>
            <person name="Arick M.A. II"/>
            <person name="Hsu C.-Y."/>
            <person name="Magbanua Z."/>
            <person name="Pechanova O."/>
            <person name="Grover C."/>
            <person name="Miller E."/>
            <person name="Thrash A."/>
            <person name="Ezzel L."/>
            <person name="Alam S."/>
            <person name="Benzie J."/>
            <person name="Hamilton M."/>
            <person name="Karsi A."/>
            <person name="Lawrence M.L."/>
            <person name="Peterson D.G."/>
        </authorList>
    </citation>
    <scope>NUCLEOTIDE SEQUENCE [LARGE SCALE GENOMIC DNA]</scope>
    <source>
        <strain evidence="3">BAU-BD-2019</strain>
        <tissue evidence="2">Blood</tissue>
    </source>
</reference>